<evidence type="ECO:0000313" key="2">
    <source>
        <dbReference type="Proteomes" id="UP000448575"/>
    </source>
</evidence>
<dbReference type="InterPro" id="IPR043755">
    <property type="entry name" value="DUF5701"/>
</dbReference>
<keyword evidence="2" id="KW-1185">Reference proteome</keyword>
<comment type="caution">
    <text evidence="1">The sequence shown here is derived from an EMBL/GenBank/DDBJ whole genome shotgun (WGS) entry which is preliminary data.</text>
</comment>
<reference evidence="1 2" key="1">
    <citation type="submission" date="2019-12" db="EMBL/GenBank/DDBJ databases">
        <title>Novel species isolated from a subtropical stream in China.</title>
        <authorList>
            <person name="Lu H."/>
        </authorList>
    </citation>
    <scope>NUCLEOTIDE SEQUENCE [LARGE SCALE GENOMIC DNA]</scope>
    <source>
        <strain evidence="1 2">DS3</strain>
    </source>
</reference>
<proteinExistence type="predicted"/>
<dbReference type="Pfam" id="PF18959">
    <property type="entry name" value="DUF5701"/>
    <property type="match status" value="1"/>
</dbReference>
<dbReference type="Proteomes" id="UP000448575">
    <property type="component" value="Unassembled WGS sequence"/>
</dbReference>
<dbReference type="RefSeq" id="WP_161028586.1">
    <property type="nucleotide sequence ID" value="NZ_WWCJ01000036.1"/>
</dbReference>
<name>A0A6N9HQ81_9BURK</name>
<dbReference type="AlphaFoldDB" id="A0A6N9HQ81"/>
<organism evidence="1 2">
    <name type="scientific">Pseudoduganella guangdongensis</name>
    <dbReference type="NCBI Taxonomy" id="2692179"/>
    <lineage>
        <taxon>Bacteria</taxon>
        <taxon>Pseudomonadati</taxon>
        <taxon>Pseudomonadota</taxon>
        <taxon>Betaproteobacteria</taxon>
        <taxon>Burkholderiales</taxon>
        <taxon>Oxalobacteraceae</taxon>
        <taxon>Telluria group</taxon>
        <taxon>Pseudoduganella</taxon>
    </lineage>
</organism>
<protein>
    <submittedName>
        <fullName evidence="1">Uncharacterized protein</fullName>
    </submittedName>
</protein>
<dbReference type="EMBL" id="WWCJ01000036">
    <property type="protein sequence ID" value="MYN05644.1"/>
    <property type="molecule type" value="Genomic_DNA"/>
</dbReference>
<evidence type="ECO:0000313" key="1">
    <source>
        <dbReference type="EMBL" id="MYN05644.1"/>
    </source>
</evidence>
<accession>A0A6N9HQ81</accession>
<gene>
    <name evidence="1" type="ORF">GTP41_26495</name>
</gene>
<sequence>MRQVFLEQVNRLVALGYAESIGVGRHAFGQALAGLAHYLPDAGAMPAPLPQDGKLPFALVINSPALPVRAMLPLVERRGKRAIERLTPIEPERFQPIDDLGLPPGHAYLLLDIDRGMETRNATPLAALGQLQAQGRAPITVEEGIALLTHYPEFLQPNHCFLMLGSRCGDKRVPALWLSENQPRLGWCWAGNPHTWLGAASCLARSPAVSFTPLQAAPPQCDVAA</sequence>